<accession>A0A399DXV2</accession>
<evidence type="ECO:0000313" key="5">
    <source>
        <dbReference type="EMBL" id="RIH77035.1"/>
    </source>
</evidence>
<dbReference type="SUPFAM" id="SSF111369">
    <property type="entry name" value="HlyD-like secretion proteins"/>
    <property type="match status" value="2"/>
</dbReference>
<dbReference type="PROSITE" id="PS51257">
    <property type="entry name" value="PROKAR_LIPOPROTEIN"/>
    <property type="match status" value="1"/>
</dbReference>
<evidence type="ECO:0000256" key="2">
    <source>
        <dbReference type="SAM" id="Coils"/>
    </source>
</evidence>
<reference evidence="5 6" key="1">
    <citation type="submission" date="2018-08" db="EMBL/GenBank/DDBJ databases">
        <title>Meiothermus cateniformans JCM 15151 genome sequencing project.</title>
        <authorList>
            <person name="Da Costa M.S."/>
            <person name="Albuquerque L."/>
            <person name="Raposo P."/>
            <person name="Froufe H.J.C."/>
            <person name="Barroso C.S."/>
            <person name="Egas C."/>
        </authorList>
    </citation>
    <scope>NUCLEOTIDE SEQUENCE [LARGE SCALE GENOMIC DNA]</scope>
    <source>
        <strain evidence="5 6">JCM 15151</strain>
    </source>
</reference>
<dbReference type="InterPro" id="IPR006143">
    <property type="entry name" value="RND_pump_MFP"/>
</dbReference>
<protein>
    <submittedName>
        <fullName evidence="5">Putative efflux system component YknX</fullName>
    </submittedName>
</protein>
<dbReference type="GO" id="GO:0015562">
    <property type="term" value="F:efflux transmembrane transporter activity"/>
    <property type="evidence" value="ECO:0007669"/>
    <property type="project" value="TreeGrafter"/>
</dbReference>
<gene>
    <name evidence="5" type="primary">yknX_1</name>
    <name evidence="5" type="ORF">Mcate_01500</name>
</gene>
<dbReference type="Gene3D" id="2.40.50.100">
    <property type="match status" value="2"/>
</dbReference>
<organism evidence="5 6">
    <name type="scientific">Meiothermus taiwanensis</name>
    <dbReference type="NCBI Taxonomy" id="172827"/>
    <lineage>
        <taxon>Bacteria</taxon>
        <taxon>Thermotogati</taxon>
        <taxon>Deinococcota</taxon>
        <taxon>Deinococci</taxon>
        <taxon>Thermales</taxon>
        <taxon>Thermaceae</taxon>
        <taxon>Meiothermus</taxon>
    </lineage>
</organism>
<feature type="chain" id="PRO_5017212649" evidence="3">
    <location>
        <begin position="28"/>
        <end position="406"/>
    </location>
</feature>
<sequence>MARPGNKIWLWLGVAALLLAGCGPRRAANSENPTAEEAVARSIKVRVVQPARGVLSTVRTTGAILSPARESQVGATASGKVLQIAVSEGSRVAQGQVVLRLDPANAQIALRNAELALQQAQVNLERAQRSTAGSLAPLQASLESAQANLQVAERRYREGQQLFQAGAIAQVELVGLEAAYNQAKAAFDNARENLARAQRASSEDLALLRLQVQQAQNQLNQARRAVADTEVKAPFAGVVAEIFVNPGEFVSAGQRAFRLADTSRLEASFRLPPEEAASLPMGRQVELIYAGRSYPATLIKSSKVPGTDRLVELTARVEGALPPGASGQVRYTLTLAQGVLLPAGALRTEGRNTFVFVVQDGKAVRTPVRVLGDTGTQVAVDGLGSQPVVFPVPSSLSDGDAVEVVQ</sequence>
<dbReference type="RefSeq" id="WP_027886802.1">
    <property type="nucleotide sequence ID" value="NZ_JBHSXZ010000060.1"/>
</dbReference>
<feature type="signal peptide" evidence="3">
    <location>
        <begin position="1"/>
        <end position="27"/>
    </location>
</feature>
<dbReference type="Pfam" id="PF25917">
    <property type="entry name" value="BSH_RND"/>
    <property type="match status" value="1"/>
</dbReference>
<dbReference type="GO" id="GO:1990281">
    <property type="term" value="C:efflux pump complex"/>
    <property type="evidence" value="ECO:0007669"/>
    <property type="project" value="TreeGrafter"/>
</dbReference>
<dbReference type="OrthoDB" id="31074at2"/>
<evidence type="ECO:0000256" key="3">
    <source>
        <dbReference type="SAM" id="SignalP"/>
    </source>
</evidence>
<dbReference type="PANTHER" id="PTHR30469">
    <property type="entry name" value="MULTIDRUG RESISTANCE PROTEIN MDTA"/>
    <property type="match status" value="1"/>
</dbReference>
<dbReference type="NCBIfam" id="TIGR01730">
    <property type="entry name" value="RND_mfp"/>
    <property type="match status" value="1"/>
</dbReference>
<feature type="coiled-coil region" evidence="2">
    <location>
        <begin position="110"/>
        <end position="232"/>
    </location>
</feature>
<evidence type="ECO:0000256" key="1">
    <source>
        <dbReference type="ARBA" id="ARBA00009477"/>
    </source>
</evidence>
<keyword evidence="3" id="KW-0732">Signal</keyword>
<dbReference type="EMBL" id="QWKX01000032">
    <property type="protein sequence ID" value="RIH77035.1"/>
    <property type="molecule type" value="Genomic_DNA"/>
</dbReference>
<proteinExistence type="inferred from homology"/>
<keyword evidence="2" id="KW-0175">Coiled coil</keyword>
<dbReference type="Gene3D" id="2.40.420.20">
    <property type="match status" value="1"/>
</dbReference>
<dbReference type="AlphaFoldDB" id="A0A399DXV2"/>
<comment type="caution">
    <text evidence="5">The sequence shown here is derived from an EMBL/GenBank/DDBJ whole genome shotgun (WGS) entry which is preliminary data.</text>
</comment>
<dbReference type="Gene3D" id="1.10.287.470">
    <property type="entry name" value="Helix hairpin bin"/>
    <property type="match status" value="3"/>
</dbReference>
<comment type="similarity">
    <text evidence="1">Belongs to the membrane fusion protein (MFP) (TC 8.A.1) family.</text>
</comment>
<feature type="domain" description="Multidrug resistance protein MdtA-like barrel-sandwich hybrid" evidence="4">
    <location>
        <begin position="71"/>
        <end position="258"/>
    </location>
</feature>
<evidence type="ECO:0000259" key="4">
    <source>
        <dbReference type="Pfam" id="PF25917"/>
    </source>
</evidence>
<evidence type="ECO:0000313" key="6">
    <source>
        <dbReference type="Proteomes" id="UP000266089"/>
    </source>
</evidence>
<dbReference type="Proteomes" id="UP000266089">
    <property type="component" value="Unassembled WGS sequence"/>
</dbReference>
<dbReference type="InterPro" id="IPR058625">
    <property type="entry name" value="MdtA-like_BSH"/>
</dbReference>
<name>A0A399DXV2_9DEIN</name>
<dbReference type="Gene3D" id="2.40.30.170">
    <property type="match status" value="1"/>
</dbReference>